<evidence type="ECO:0000256" key="5">
    <source>
        <dbReference type="ARBA" id="ARBA00022801"/>
    </source>
</evidence>
<evidence type="ECO:0000256" key="4">
    <source>
        <dbReference type="ARBA" id="ARBA00022679"/>
    </source>
</evidence>
<dbReference type="PANTHER" id="PTHR43199">
    <property type="entry name" value="GLUTATHIONE HYDROLASE"/>
    <property type="match status" value="1"/>
</dbReference>
<evidence type="ECO:0000256" key="10">
    <source>
        <dbReference type="SAM" id="SignalP"/>
    </source>
</evidence>
<dbReference type="Gene3D" id="3.60.20.40">
    <property type="match status" value="1"/>
</dbReference>
<dbReference type="EC" id="3.4.19.13" evidence="9"/>
<comment type="catalytic activity">
    <reaction evidence="8 9">
        <text>an N-terminal (5-L-glutamyl)-[peptide] + an alpha-amino acid = 5-L-glutamyl amino acid + an N-terminal L-alpha-aminoacyl-[peptide]</text>
        <dbReference type="Rhea" id="RHEA:23904"/>
        <dbReference type="Rhea" id="RHEA-COMP:9780"/>
        <dbReference type="Rhea" id="RHEA-COMP:9795"/>
        <dbReference type="ChEBI" id="CHEBI:77644"/>
        <dbReference type="ChEBI" id="CHEBI:78597"/>
        <dbReference type="ChEBI" id="CHEBI:78599"/>
        <dbReference type="ChEBI" id="CHEBI:78608"/>
        <dbReference type="EC" id="2.3.2.2"/>
    </reaction>
</comment>
<evidence type="ECO:0000256" key="2">
    <source>
        <dbReference type="ARBA" id="ARBA00001089"/>
    </source>
</evidence>
<dbReference type="SUPFAM" id="SSF56235">
    <property type="entry name" value="N-terminal nucleophile aminohydrolases (Ntn hydrolases)"/>
    <property type="match status" value="1"/>
</dbReference>
<evidence type="ECO:0000256" key="6">
    <source>
        <dbReference type="ARBA" id="ARBA00023145"/>
    </source>
</evidence>
<evidence type="ECO:0000313" key="12">
    <source>
        <dbReference type="EMBL" id="MBM7634760.1"/>
    </source>
</evidence>
<dbReference type="NCBIfam" id="TIGR00066">
    <property type="entry name" value="g_glut_trans"/>
    <property type="match status" value="1"/>
</dbReference>
<keyword evidence="10" id="KW-0732">Signal</keyword>
<feature type="chain" id="PRO_5046937044" description="Glutathione hydrolase proenzyme" evidence="10">
    <location>
        <begin position="29"/>
        <end position="662"/>
    </location>
</feature>
<evidence type="ECO:0000256" key="8">
    <source>
        <dbReference type="ARBA" id="ARBA00047417"/>
    </source>
</evidence>
<keyword evidence="6 9" id="KW-0865">Zymogen</keyword>
<dbReference type="InterPro" id="IPR029055">
    <property type="entry name" value="Ntn_hydrolases_N"/>
</dbReference>
<comment type="caution">
    <text evidence="12">The sequence shown here is derived from an EMBL/GenBank/DDBJ whole genome shotgun (WGS) entry which is preliminary data.</text>
</comment>
<evidence type="ECO:0000313" key="13">
    <source>
        <dbReference type="Proteomes" id="UP000741863"/>
    </source>
</evidence>
<protein>
    <recommendedName>
        <fullName evidence="9">Glutathione hydrolase proenzyme</fullName>
        <ecNumber evidence="9">2.3.2.2</ecNumber>
        <ecNumber evidence="9">3.4.19.13</ecNumber>
    </recommendedName>
    <component>
        <recommendedName>
            <fullName evidence="9">Glutathione hydrolase large chain</fullName>
        </recommendedName>
    </component>
    <component>
        <recommendedName>
            <fullName evidence="9">Glutathione hydrolase small chain</fullName>
        </recommendedName>
    </component>
</protein>
<dbReference type="Proteomes" id="UP000741863">
    <property type="component" value="Unassembled WGS sequence"/>
</dbReference>
<reference evidence="12 13" key="1">
    <citation type="submission" date="2021-01" db="EMBL/GenBank/DDBJ databases">
        <title>Genomic Encyclopedia of Type Strains, Phase IV (KMG-IV): sequencing the most valuable type-strain genomes for metagenomic binning, comparative biology and taxonomic classification.</title>
        <authorList>
            <person name="Goeker M."/>
        </authorList>
    </citation>
    <scope>NUCLEOTIDE SEQUENCE [LARGE SCALE GENOMIC DNA]</scope>
    <source>
        <strain evidence="12 13">DSM 25540</strain>
    </source>
</reference>
<dbReference type="GO" id="GO:0036374">
    <property type="term" value="F:glutathione hydrolase activity"/>
    <property type="evidence" value="ECO:0007669"/>
    <property type="project" value="UniProtKB-EC"/>
</dbReference>
<gene>
    <name evidence="12" type="ORF">JOD17_003886</name>
</gene>
<dbReference type="Pfam" id="PF01019">
    <property type="entry name" value="G_glu_transpept"/>
    <property type="match status" value="1"/>
</dbReference>
<dbReference type="InterPro" id="IPR000101">
    <property type="entry name" value="GGT_peptidase"/>
</dbReference>
<evidence type="ECO:0000259" key="11">
    <source>
        <dbReference type="Pfam" id="PF22888"/>
    </source>
</evidence>
<feature type="domain" description="FIMAH" evidence="11">
    <location>
        <begin position="580"/>
        <end position="659"/>
    </location>
</feature>
<proteinExistence type="inferred from homology"/>
<comment type="catalytic activity">
    <reaction evidence="2 9">
        <text>glutathione + H2O = L-cysteinylglycine + L-glutamate</text>
        <dbReference type="Rhea" id="RHEA:28807"/>
        <dbReference type="ChEBI" id="CHEBI:15377"/>
        <dbReference type="ChEBI" id="CHEBI:29985"/>
        <dbReference type="ChEBI" id="CHEBI:57925"/>
        <dbReference type="ChEBI" id="CHEBI:61694"/>
        <dbReference type="EC" id="3.4.19.13"/>
    </reaction>
</comment>
<sequence length="662" mass="72245">MKKKAVSSITSAAMIGSLVLMNVHPASAEEQSVPVDLAEHGMVSSSHDLATQIGQQFLSEGANAVDAAVAVQFALNVVEPHMSGIGGGGFMMVYDSNTGETTIVNSRERAPLGATPDMFLDEDGNVIPFAERSTSGPAVGVPGTLDGVNAALGEWGSFELEELIQPAIDLAADGFHIDRQLADAISDNQTKLLNSKAKHVYLPDGEPLEQGDFIIQDDLAHSLNLIQEHGLDVFYHGEIGDAIAETVQTYGGTMTKDDIARFNSTIEQPVWGEYHDYSIASMPPPSSGGLTLLQMLSILDGFDIGKYDPRDPMRYHILAETMRLAYADRAEYMGDPEFVEVPFDGLLHPEYIEQRRDLIPLDRSSENVEAGDPWAFDERKEDSLVSQYEDQDGMGETTHFTVTDADGNMVSYTSTIESLFGTGIMVPDYGIMLNNELTDFDAVPGGANEVQPNKRPLSSMTPTIVFDGNGEPVMSVGSPGGPRIINAVFQVITNVLDHGMTLEEAVDEPRIHSMGAKDITYEDTIPTSAIRTLEEMGHEFNTQMEIGNVQSIRVTSEGLYEGVADKRRDGASLGLTVDATSMRSLVRELEANEEIESADVADELYRDLSVIRLFQLHGFTREIVSHTEAFQDTIDALYEEGELSFKVHRMLHAQASIIIHYA</sequence>
<dbReference type="Pfam" id="PF22888">
    <property type="entry name" value="FIMAH"/>
    <property type="match status" value="1"/>
</dbReference>
<dbReference type="Gene3D" id="1.10.246.130">
    <property type="match status" value="1"/>
</dbReference>
<accession>A0ABS2PH50</accession>
<comment type="catalytic activity">
    <reaction evidence="1 9">
        <text>an S-substituted glutathione + H2O = an S-substituted L-cysteinylglycine + L-glutamate</text>
        <dbReference type="Rhea" id="RHEA:59468"/>
        <dbReference type="ChEBI" id="CHEBI:15377"/>
        <dbReference type="ChEBI" id="CHEBI:29985"/>
        <dbReference type="ChEBI" id="CHEBI:90779"/>
        <dbReference type="ChEBI" id="CHEBI:143103"/>
        <dbReference type="EC" id="3.4.19.13"/>
    </reaction>
</comment>
<keyword evidence="5 9" id="KW-0378">Hydrolase</keyword>
<organism evidence="12 13">
    <name type="scientific">Geomicrobium sediminis</name>
    <dbReference type="NCBI Taxonomy" id="1347788"/>
    <lineage>
        <taxon>Bacteria</taxon>
        <taxon>Bacillati</taxon>
        <taxon>Bacillota</taxon>
        <taxon>Bacilli</taxon>
        <taxon>Bacillales</taxon>
        <taxon>Geomicrobium</taxon>
    </lineage>
</organism>
<dbReference type="InterPro" id="IPR051792">
    <property type="entry name" value="GGT_bact"/>
</dbReference>
<dbReference type="PROSITE" id="PS00462">
    <property type="entry name" value="G_GLU_TRANSPEPTIDASE"/>
    <property type="match status" value="1"/>
</dbReference>
<comment type="subunit">
    <text evidence="9">This enzyme consists of two polypeptide chains, which are synthesized in precursor form from a single polypeptide.</text>
</comment>
<dbReference type="GO" id="GO:0103068">
    <property type="term" value="F:leukotriene C4 gamma-glutamyl transferase activity"/>
    <property type="evidence" value="ECO:0007669"/>
    <property type="project" value="UniProtKB-EC"/>
</dbReference>
<dbReference type="EC" id="2.3.2.2" evidence="9"/>
<dbReference type="InterPro" id="IPR055262">
    <property type="entry name" value="GGT_CS"/>
</dbReference>
<dbReference type="EMBL" id="JAFBEC010000016">
    <property type="protein sequence ID" value="MBM7634760.1"/>
    <property type="molecule type" value="Genomic_DNA"/>
</dbReference>
<keyword evidence="4 9" id="KW-0808">Transferase</keyword>
<keyword evidence="9" id="KW-0317">Glutathione biosynthesis</keyword>
<evidence type="ECO:0000256" key="9">
    <source>
        <dbReference type="RuleBase" id="RU368036"/>
    </source>
</evidence>
<keyword evidence="7 9" id="KW-0012">Acyltransferase</keyword>
<keyword evidence="13" id="KW-1185">Reference proteome</keyword>
<comment type="PTM">
    <text evidence="9">Cleaved by autocatalysis into a large and a small subunit.</text>
</comment>
<evidence type="ECO:0000256" key="3">
    <source>
        <dbReference type="ARBA" id="ARBA00009381"/>
    </source>
</evidence>
<evidence type="ECO:0000256" key="7">
    <source>
        <dbReference type="ARBA" id="ARBA00023315"/>
    </source>
</evidence>
<comment type="pathway">
    <text evidence="9">Sulfur metabolism; glutathione metabolism.</text>
</comment>
<dbReference type="InterPro" id="IPR054470">
    <property type="entry name" value="FIMAH_dom"/>
</dbReference>
<dbReference type="PRINTS" id="PR01210">
    <property type="entry name" value="GGTRANSPTASE"/>
</dbReference>
<evidence type="ECO:0000256" key="1">
    <source>
        <dbReference type="ARBA" id="ARBA00001049"/>
    </source>
</evidence>
<feature type="signal peptide" evidence="10">
    <location>
        <begin position="1"/>
        <end position="28"/>
    </location>
</feature>
<comment type="similarity">
    <text evidence="3 9">Belongs to the gamma-glutamyltransferase family.</text>
</comment>
<name>A0ABS2PH50_9BACL</name>
<dbReference type="InterPro" id="IPR043137">
    <property type="entry name" value="GGT_ssub_C"/>
</dbReference>
<dbReference type="PANTHER" id="PTHR43199:SF1">
    <property type="entry name" value="GLUTATHIONE HYDROLASE PROENZYME"/>
    <property type="match status" value="1"/>
</dbReference>
<dbReference type="InterPro" id="IPR043138">
    <property type="entry name" value="GGT_lsub"/>
</dbReference>